<name>A0ABW3KEI8_9GAMM</name>
<protein>
    <submittedName>
        <fullName evidence="2">SIMPL domain-containing protein</fullName>
    </submittedName>
</protein>
<dbReference type="InterPro" id="IPR007497">
    <property type="entry name" value="SIMPL/DUF541"/>
</dbReference>
<dbReference type="Gene3D" id="3.30.110.170">
    <property type="entry name" value="Protein of unknown function (DUF541), domain 1"/>
    <property type="match status" value="1"/>
</dbReference>
<dbReference type="PANTHER" id="PTHR34387">
    <property type="entry name" value="SLR1258 PROTEIN"/>
    <property type="match status" value="1"/>
</dbReference>
<dbReference type="RefSeq" id="WP_379556753.1">
    <property type="nucleotide sequence ID" value="NZ_JBHTJS010000003.1"/>
</dbReference>
<accession>A0ABW3KEI8</accession>
<dbReference type="Pfam" id="PF04402">
    <property type="entry name" value="SIMPL"/>
    <property type="match status" value="1"/>
</dbReference>
<feature type="signal peptide" evidence="1">
    <location>
        <begin position="1"/>
        <end position="36"/>
    </location>
</feature>
<feature type="chain" id="PRO_5046400640" evidence="1">
    <location>
        <begin position="37"/>
        <end position="252"/>
    </location>
</feature>
<proteinExistence type="predicted"/>
<evidence type="ECO:0000313" key="3">
    <source>
        <dbReference type="Proteomes" id="UP001597048"/>
    </source>
</evidence>
<gene>
    <name evidence="2" type="ORF">ACFQ1C_01445</name>
</gene>
<organism evidence="2 3">
    <name type="scientific">Oceanisphaera ostreae</name>
    <dbReference type="NCBI Taxonomy" id="914151"/>
    <lineage>
        <taxon>Bacteria</taxon>
        <taxon>Pseudomonadati</taxon>
        <taxon>Pseudomonadota</taxon>
        <taxon>Gammaproteobacteria</taxon>
        <taxon>Aeromonadales</taxon>
        <taxon>Aeromonadaceae</taxon>
        <taxon>Oceanisphaera</taxon>
    </lineage>
</organism>
<dbReference type="InterPro" id="IPR052022">
    <property type="entry name" value="26kDa_periplasmic_antigen"/>
</dbReference>
<dbReference type="Gene3D" id="3.30.70.2970">
    <property type="entry name" value="Protein of unknown function (DUF541), domain 2"/>
    <property type="match status" value="1"/>
</dbReference>
<keyword evidence="1" id="KW-0732">Signal</keyword>
<keyword evidence="3" id="KW-1185">Reference proteome</keyword>
<comment type="caution">
    <text evidence="2">The sequence shown here is derived from an EMBL/GenBank/DDBJ whole genome shotgun (WGS) entry which is preliminary data.</text>
</comment>
<evidence type="ECO:0000313" key="2">
    <source>
        <dbReference type="EMBL" id="MFD1006826.1"/>
    </source>
</evidence>
<dbReference type="PANTHER" id="PTHR34387:SF1">
    <property type="entry name" value="PERIPLASMIC IMMUNOGENIC PROTEIN"/>
    <property type="match status" value="1"/>
</dbReference>
<reference evidence="3" key="1">
    <citation type="journal article" date="2019" name="Int. J. Syst. Evol. Microbiol.">
        <title>The Global Catalogue of Microorganisms (GCM) 10K type strain sequencing project: providing services to taxonomists for standard genome sequencing and annotation.</title>
        <authorList>
            <consortium name="The Broad Institute Genomics Platform"/>
            <consortium name="The Broad Institute Genome Sequencing Center for Infectious Disease"/>
            <person name="Wu L."/>
            <person name="Ma J."/>
        </authorList>
    </citation>
    <scope>NUCLEOTIDE SEQUENCE [LARGE SCALE GENOMIC DNA]</scope>
    <source>
        <strain evidence="3">CCUG 60525</strain>
    </source>
</reference>
<evidence type="ECO:0000256" key="1">
    <source>
        <dbReference type="SAM" id="SignalP"/>
    </source>
</evidence>
<dbReference type="Proteomes" id="UP001597048">
    <property type="component" value="Unassembled WGS sequence"/>
</dbReference>
<dbReference type="EMBL" id="JBHTJS010000003">
    <property type="protein sequence ID" value="MFD1006826.1"/>
    <property type="molecule type" value="Genomic_DNA"/>
</dbReference>
<sequence length="252" mass="27547">MLTTAQFMRTTALSIRSSALGTLALVPLLASSSAFAIAVPDKPHLVTQGHAEITAAPDMATLSVKVTALKPESRAAKEEVDTKVAALFSSLASLGVSKKDIDSGNVITRPDYQYSKNGDKPKLVGYQAERQISVRLYDLDLLSQTLNKILEQGVQHIQQVSYDRRNADELRQKARLAAVANAREIAEELSQAAGRKLGDVYAIEYQPTYSGNPPRHYGMMNSKVASEEAQNASYVQNDIEFTDQVQMVFTLN</sequence>